<evidence type="ECO:0000256" key="3">
    <source>
        <dbReference type="ARBA" id="ARBA00022723"/>
    </source>
</evidence>
<evidence type="ECO:0000313" key="11">
    <source>
        <dbReference type="Proteomes" id="UP000242444"/>
    </source>
</evidence>
<dbReference type="GO" id="GO:0005506">
    <property type="term" value="F:iron ion binding"/>
    <property type="evidence" value="ECO:0007669"/>
    <property type="project" value="UniProtKB-UniRule"/>
</dbReference>
<comment type="cofactor">
    <cofactor evidence="1">
        <name>[3Fe-4S] cluster</name>
        <dbReference type="ChEBI" id="CHEBI:21137"/>
    </cofactor>
</comment>
<evidence type="ECO:0000259" key="9">
    <source>
        <dbReference type="PROSITE" id="PS51379"/>
    </source>
</evidence>
<dbReference type="EMBL" id="NKYE01000003">
    <property type="protein sequence ID" value="OZM74148.1"/>
    <property type="molecule type" value="Genomic_DNA"/>
</dbReference>
<evidence type="ECO:0000256" key="8">
    <source>
        <dbReference type="RuleBase" id="RU368020"/>
    </source>
</evidence>
<gene>
    <name evidence="10" type="ORF">CFN78_07815</name>
</gene>
<keyword evidence="5 8" id="KW-0408">Iron</keyword>
<keyword evidence="2 8" id="KW-0813">Transport</keyword>
<keyword evidence="7" id="KW-0003">3Fe-4S</keyword>
<dbReference type="Gene3D" id="3.30.70.20">
    <property type="match status" value="1"/>
</dbReference>
<keyword evidence="6 8" id="KW-0411">Iron-sulfur</keyword>
<comment type="caution">
    <text evidence="10">The sequence shown here is derived from an EMBL/GenBank/DDBJ whole genome shotgun (WGS) entry which is preliminary data.</text>
</comment>
<evidence type="ECO:0000313" key="10">
    <source>
        <dbReference type="EMBL" id="OZM74148.1"/>
    </source>
</evidence>
<evidence type="ECO:0000256" key="1">
    <source>
        <dbReference type="ARBA" id="ARBA00001927"/>
    </source>
</evidence>
<evidence type="ECO:0000256" key="6">
    <source>
        <dbReference type="ARBA" id="ARBA00023014"/>
    </source>
</evidence>
<dbReference type="Pfam" id="PF13459">
    <property type="entry name" value="Fer4_15"/>
    <property type="match status" value="1"/>
</dbReference>
<keyword evidence="4 8" id="KW-0249">Electron transport</keyword>
<dbReference type="SUPFAM" id="SSF54862">
    <property type="entry name" value="4Fe-4S ferredoxins"/>
    <property type="match status" value="1"/>
</dbReference>
<proteinExistence type="predicted"/>
<feature type="domain" description="4Fe-4S ferredoxin-type" evidence="9">
    <location>
        <begin position="1"/>
        <end position="29"/>
    </location>
</feature>
<protein>
    <recommendedName>
        <fullName evidence="8">Ferredoxin</fullName>
    </recommendedName>
</protein>
<dbReference type="Proteomes" id="UP000242444">
    <property type="component" value="Unassembled WGS sequence"/>
</dbReference>
<dbReference type="InterPro" id="IPR017896">
    <property type="entry name" value="4Fe4S_Fe-S-bd"/>
</dbReference>
<name>A0A263D822_9PSEU</name>
<dbReference type="InterPro" id="IPR001080">
    <property type="entry name" value="3Fe4S_ferredoxin"/>
</dbReference>
<organism evidence="10 11">
    <name type="scientific">Amycolatopsis antarctica</name>
    <dbReference type="NCBI Taxonomy" id="1854586"/>
    <lineage>
        <taxon>Bacteria</taxon>
        <taxon>Bacillati</taxon>
        <taxon>Actinomycetota</taxon>
        <taxon>Actinomycetes</taxon>
        <taxon>Pseudonocardiales</taxon>
        <taxon>Pseudonocardiaceae</taxon>
        <taxon>Amycolatopsis</taxon>
    </lineage>
</organism>
<dbReference type="PANTHER" id="PTHR36923">
    <property type="entry name" value="FERREDOXIN"/>
    <property type="match status" value="1"/>
</dbReference>
<reference evidence="10 11" key="1">
    <citation type="submission" date="2017-07" db="EMBL/GenBank/DDBJ databases">
        <title>Amycolatopsis antarcticus sp. nov., isolated from the surface of an Antarcticus brown macroalga.</title>
        <authorList>
            <person name="Wang J."/>
            <person name="Leiva S."/>
            <person name="Huang J."/>
            <person name="Huang Y."/>
        </authorList>
    </citation>
    <scope>NUCLEOTIDE SEQUENCE [LARGE SCALE GENOMIC DNA]</scope>
    <source>
        <strain evidence="10 11">AU-G6</strain>
    </source>
</reference>
<keyword evidence="11" id="KW-1185">Reference proteome</keyword>
<evidence type="ECO:0000256" key="7">
    <source>
        <dbReference type="ARBA" id="ARBA00023291"/>
    </source>
</evidence>
<keyword evidence="3 8" id="KW-0479">Metal-binding</keyword>
<evidence type="ECO:0000256" key="2">
    <source>
        <dbReference type="ARBA" id="ARBA00022448"/>
    </source>
</evidence>
<dbReference type="PRINTS" id="PR00352">
    <property type="entry name" value="3FE4SFRDOXIN"/>
</dbReference>
<dbReference type="InterPro" id="IPR051269">
    <property type="entry name" value="Fe-S_cluster_ET"/>
</dbReference>
<dbReference type="AlphaFoldDB" id="A0A263D822"/>
<accession>A0A263D822</accession>
<dbReference type="PANTHER" id="PTHR36923:SF3">
    <property type="entry name" value="FERREDOXIN"/>
    <property type="match status" value="1"/>
</dbReference>
<dbReference type="GO" id="GO:0051538">
    <property type="term" value="F:3 iron, 4 sulfur cluster binding"/>
    <property type="evidence" value="ECO:0007669"/>
    <property type="project" value="UniProtKB-KW"/>
</dbReference>
<sequence>MRVTVDPTRCVGAGQCVLTSPELFDQDDDGVVVLVDPDGTTDDRRSATLAADLCPSGAISLAEDTPGPG</sequence>
<dbReference type="InParanoid" id="A0A263D822"/>
<dbReference type="RefSeq" id="WP_094861905.1">
    <property type="nucleotide sequence ID" value="NZ_NKYE01000003.1"/>
</dbReference>
<evidence type="ECO:0000256" key="4">
    <source>
        <dbReference type="ARBA" id="ARBA00022982"/>
    </source>
</evidence>
<evidence type="ECO:0000256" key="5">
    <source>
        <dbReference type="ARBA" id="ARBA00023004"/>
    </source>
</evidence>
<dbReference type="GO" id="GO:0009055">
    <property type="term" value="F:electron transfer activity"/>
    <property type="evidence" value="ECO:0007669"/>
    <property type="project" value="UniProtKB-UniRule"/>
</dbReference>
<dbReference type="PROSITE" id="PS51379">
    <property type="entry name" value="4FE4S_FER_2"/>
    <property type="match status" value="1"/>
</dbReference>
<comment type="function">
    <text evidence="8">Ferredoxins are iron-sulfur proteins that transfer electrons in a wide variety of metabolic reactions.</text>
</comment>